<comment type="subunit">
    <text evidence="7">Part of the mitochondrial small ribosomal subunit.</text>
</comment>
<dbReference type="EMBL" id="BRPK01000012">
    <property type="protein sequence ID" value="GLB42939.1"/>
    <property type="molecule type" value="Genomic_DNA"/>
</dbReference>
<accession>A0A9P3UPM4</accession>
<dbReference type="InterPro" id="IPR001848">
    <property type="entry name" value="Ribosomal_uS10"/>
</dbReference>
<evidence type="ECO:0000256" key="3">
    <source>
        <dbReference type="ARBA" id="ARBA00023274"/>
    </source>
</evidence>
<evidence type="ECO:0000313" key="11">
    <source>
        <dbReference type="Proteomes" id="UP001063166"/>
    </source>
</evidence>
<dbReference type="InterPro" id="IPR027486">
    <property type="entry name" value="Ribosomal_uS10_dom"/>
</dbReference>
<evidence type="ECO:0000256" key="1">
    <source>
        <dbReference type="ARBA" id="ARBA00007102"/>
    </source>
</evidence>
<feature type="domain" description="Small ribosomal subunit protein uS10" evidence="9">
    <location>
        <begin position="169"/>
        <end position="266"/>
    </location>
</feature>
<evidence type="ECO:0000259" key="9">
    <source>
        <dbReference type="SMART" id="SM01403"/>
    </source>
</evidence>
<evidence type="ECO:0000256" key="2">
    <source>
        <dbReference type="ARBA" id="ARBA00022980"/>
    </source>
</evidence>
<evidence type="ECO:0000256" key="4">
    <source>
        <dbReference type="ARBA" id="ARBA00035261"/>
    </source>
</evidence>
<keyword evidence="11" id="KW-1185">Reference proteome</keyword>
<dbReference type="InterPro" id="IPR036838">
    <property type="entry name" value="Ribosomal_uS10_dom_sf"/>
</dbReference>
<evidence type="ECO:0000256" key="6">
    <source>
        <dbReference type="ARBA" id="ARBA00057689"/>
    </source>
</evidence>
<dbReference type="SUPFAM" id="SSF54999">
    <property type="entry name" value="Ribosomal protein S10"/>
    <property type="match status" value="1"/>
</dbReference>
<comment type="function">
    <text evidence="6">Involved in mitochondrial genome encoded proteins translation. Involved in the binding of tRNA to the ribosomes.</text>
</comment>
<dbReference type="Pfam" id="PF00338">
    <property type="entry name" value="Ribosomal_S10"/>
    <property type="match status" value="1"/>
</dbReference>
<name>A0A9P3UPM4_LYOSH</name>
<dbReference type="Proteomes" id="UP001063166">
    <property type="component" value="Unassembled WGS sequence"/>
</dbReference>
<evidence type="ECO:0000256" key="5">
    <source>
        <dbReference type="ARBA" id="ARBA00042916"/>
    </source>
</evidence>
<feature type="region of interest" description="Disordered" evidence="8">
    <location>
        <begin position="18"/>
        <end position="56"/>
    </location>
</feature>
<dbReference type="OrthoDB" id="366214at2759"/>
<dbReference type="Gene3D" id="3.30.70.600">
    <property type="entry name" value="Ribosomal protein S10 domain"/>
    <property type="match status" value="1"/>
</dbReference>
<evidence type="ECO:0000256" key="7">
    <source>
        <dbReference type="ARBA" id="ARBA00065857"/>
    </source>
</evidence>
<gene>
    <name evidence="10" type="primary">RSM10</name>
    <name evidence="10" type="ORF">LshimejAT787_1203880</name>
</gene>
<comment type="caution">
    <text evidence="10">The sequence shown here is derived from an EMBL/GenBank/DDBJ whole genome shotgun (WGS) entry which is preliminary data.</text>
</comment>
<dbReference type="SMART" id="SM01403">
    <property type="entry name" value="Ribosomal_S10"/>
    <property type="match status" value="1"/>
</dbReference>
<protein>
    <recommendedName>
        <fullName evidence="4">Small ribosomal subunit protein uS10m</fullName>
    </recommendedName>
    <alternativeName>
        <fullName evidence="5">37S ribosomal protein S10, mitochondrial</fullName>
    </alternativeName>
</protein>
<proteinExistence type="inferred from homology"/>
<evidence type="ECO:0000256" key="8">
    <source>
        <dbReference type="SAM" id="MobiDB-lite"/>
    </source>
</evidence>
<dbReference type="PRINTS" id="PR00971">
    <property type="entry name" value="RIBOSOMALS10"/>
</dbReference>
<sequence length="330" mass="36587">MFRVALARPPRAALPSITRWRRFNSNGPRVPPPSAVSSKPSTSNDTKVTLPSSSASKPVDLDLSALSLEDDPTYTDLARELSEISEEDLTAAFKQPPRVAETESELFGMQPIIESPVAHPPLDPNTLPTPPLDPNSEYTEEQWAASLVHGRGIHFPYFHPRTHGIPVANIQFRSHHPRLLDLFTHFASHAASSLGIPISRVVYLPTKRTLWTVPRSPFAHKKSQENFERRVHKRAIKAWDADPEVVDRWCRYLRRHALGGVGMRVTRWERLPLGAGKSRLEGVSARLEKAGANATAAAGQKIKQLGEKIVAEELAVLAKAKVDAKIPVKH</sequence>
<keyword evidence="2 10" id="KW-0689">Ribosomal protein</keyword>
<evidence type="ECO:0000313" key="10">
    <source>
        <dbReference type="EMBL" id="GLB42939.1"/>
    </source>
</evidence>
<reference evidence="10" key="1">
    <citation type="submission" date="2022-07" db="EMBL/GenBank/DDBJ databases">
        <title>The genome of Lyophyllum shimeji provides insight into the initial evolution of ectomycorrhizal fungal genome.</title>
        <authorList>
            <person name="Kobayashi Y."/>
            <person name="Shibata T."/>
            <person name="Hirakawa H."/>
            <person name="Shigenobu S."/>
            <person name="Nishiyama T."/>
            <person name="Yamada A."/>
            <person name="Hasebe M."/>
            <person name="Kawaguchi M."/>
        </authorList>
    </citation>
    <scope>NUCLEOTIDE SEQUENCE</scope>
    <source>
        <strain evidence="10">AT787</strain>
    </source>
</reference>
<dbReference type="HAMAP" id="MF_00508">
    <property type="entry name" value="Ribosomal_uS10"/>
    <property type="match status" value="1"/>
</dbReference>
<comment type="similarity">
    <text evidence="1">Belongs to the universal ribosomal protein uS10 family.</text>
</comment>
<keyword evidence="3" id="KW-0687">Ribonucleoprotein</keyword>
<dbReference type="GO" id="GO:0003735">
    <property type="term" value="F:structural constituent of ribosome"/>
    <property type="evidence" value="ECO:0007669"/>
    <property type="project" value="InterPro"/>
</dbReference>
<dbReference type="AlphaFoldDB" id="A0A9P3UPM4"/>
<organism evidence="10 11">
    <name type="scientific">Lyophyllum shimeji</name>
    <name type="common">Hon-shimeji</name>
    <name type="synonym">Tricholoma shimeji</name>
    <dbReference type="NCBI Taxonomy" id="47721"/>
    <lineage>
        <taxon>Eukaryota</taxon>
        <taxon>Fungi</taxon>
        <taxon>Dikarya</taxon>
        <taxon>Basidiomycota</taxon>
        <taxon>Agaricomycotina</taxon>
        <taxon>Agaricomycetes</taxon>
        <taxon>Agaricomycetidae</taxon>
        <taxon>Agaricales</taxon>
        <taxon>Tricholomatineae</taxon>
        <taxon>Lyophyllaceae</taxon>
        <taxon>Lyophyllum</taxon>
    </lineage>
</organism>
<dbReference type="GO" id="GO:0005840">
    <property type="term" value="C:ribosome"/>
    <property type="evidence" value="ECO:0007669"/>
    <property type="project" value="UniProtKB-KW"/>
</dbReference>
<dbReference type="GO" id="GO:1990904">
    <property type="term" value="C:ribonucleoprotein complex"/>
    <property type="evidence" value="ECO:0007669"/>
    <property type="project" value="UniProtKB-KW"/>
</dbReference>
<dbReference type="FunFam" id="3.30.70.600:FF:000003">
    <property type="entry name" value="30S ribosomal protein S10"/>
    <property type="match status" value="1"/>
</dbReference>
<feature type="compositionally biased region" description="Polar residues" evidence="8">
    <location>
        <begin position="44"/>
        <end position="56"/>
    </location>
</feature>
<dbReference type="GO" id="GO:0006412">
    <property type="term" value="P:translation"/>
    <property type="evidence" value="ECO:0007669"/>
    <property type="project" value="InterPro"/>
</dbReference>
<dbReference type="PANTHER" id="PTHR11700">
    <property type="entry name" value="30S RIBOSOMAL PROTEIN S10 FAMILY MEMBER"/>
    <property type="match status" value="1"/>
</dbReference>